<dbReference type="InterPro" id="IPR032710">
    <property type="entry name" value="NTF2-like_dom_sf"/>
</dbReference>
<evidence type="ECO:0000313" key="3">
    <source>
        <dbReference type="Proteomes" id="UP001597186"/>
    </source>
</evidence>
<proteinExistence type="predicted"/>
<comment type="caution">
    <text evidence="2">The sequence shown here is derived from an EMBL/GenBank/DDBJ whole genome shotgun (WGS) entry which is preliminary data.</text>
</comment>
<organism evidence="2 3">
    <name type="scientific">Lacimonas salitolerans</name>
    <dbReference type="NCBI Taxonomy" id="1323750"/>
    <lineage>
        <taxon>Bacteria</taxon>
        <taxon>Pseudomonadati</taxon>
        <taxon>Pseudomonadota</taxon>
        <taxon>Alphaproteobacteria</taxon>
        <taxon>Rhodobacterales</taxon>
        <taxon>Paracoccaceae</taxon>
        <taxon>Lacimonas</taxon>
    </lineage>
</organism>
<evidence type="ECO:0000313" key="2">
    <source>
        <dbReference type="EMBL" id="MFD1510517.1"/>
    </source>
</evidence>
<keyword evidence="3" id="KW-1185">Reference proteome</keyword>
<evidence type="ECO:0000259" key="1">
    <source>
        <dbReference type="Pfam" id="PF12680"/>
    </source>
</evidence>
<dbReference type="SUPFAM" id="SSF54427">
    <property type="entry name" value="NTF2-like"/>
    <property type="match status" value="1"/>
</dbReference>
<accession>A0ABW4EGK2</accession>
<dbReference type="Gene3D" id="3.10.450.50">
    <property type="match status" value="1"/>
</dbReference>
<feature type="domain" description="SnoaL-like" evidence="1">
    <location>
        <begin position="12"/>
        <end position="86"/>
    </location>
</feature>
<dbReference type="InterPro" id="IPR037401">
    <property type="entry name" value="SnoaL-like"/>
</dbReference>
<gene>
    <name evidence="2" type="ORF">ACFTOW_14075</name>
</gene>
<dbReference type="Pfam" id="PF12680">
    <property type="entry name" value="SnoaL_2"/>
    <property type="match status" value="1"/>
</dbReference>
<protein>
    <submittedName>
        <fullName evidence="2">YybH family protein</fullName>
    </submittedName>
</protein>
<dbReference type="EMBL" id="JBHUDD010000122">
    <property type="protein sequence ID" value="MFD1510517.1"/>
    <property type="molecule type" value="Genomic_DNA"/>
</dbReference>
<dbReference type="Proteomes" id="UP001597186">
    <property type="component" value="Unassembled WGS sequence"/>
</dbReference>
<reference evidence="3" key="1">
    <citation type="journal article" date="2019" name="Int. J. Syst. Evol. Microbiol.">
        <title>The Global Catalogue of Microorganisms (GCM) 10K type strain sequencing project: providing services to taxonomists for standard genome sequencing and annotation.</title>
        <authorList>
            <consortium name="The Broad Institute Genomics Platform"/>
            <consortium name="The Broad Institute Genome Sequencing Center for Infectious Disease"/>
            <person name="Wu L."/>
            <person name="Ma J."/>
        </authorList>
    </citation>
    <scope>NUCLEOTIDE SEQUENCE [LARGE SCALE GENOMIC DNA]</scope>
    <source>
        <strain evidence="3">CGMCC 1.12477</strain>
    </source>
</reference>
<sequence length="120" mass="13133">MATTGEMRVLLQKYLEAYRKKDAAGCAACFALNAVLYSSYAAPVEGRDAIEDVHRNWVSEGGADKTLDILRAGSDRESSWCVARFSDGDPPNEGFSLNVFERNENGAWVISVSSLSEYEG</sequence>
<name>A0ABW4EGK2_9RHOB</name>